<sequence length="214" mass="22858">MKPLSSPASRVLGWGWVAVVALLLVDLAFRGSGASSLVAGSVLLITVGVAYVLWLRPRVVPGAEGVRLVNPLRDTFVPWSVFTWADVTDALRVHAGEDVYRSWSLRETRRARVRENLRRADDGSGVAAQADDDPRSMRPVDHAARQLREEAQRRRAQPTAGSVPGEAAASASEDAAPDGGGRGAPRTPSTVWAPDAVAALGIPVFLLIMVLLLI</sequence>
<dbReference type="EMBL" id="CP036455">
    <property type="protein sequence ID" value="QBI52431.1"/>
    <property type="molecule type" value="Genomic_DNA"/>
</dbReference>
<feature type="transmembrane region" description="Helical" evidence="2">
    <location>
        <begin position="36"/>
        <end position="54"/>
    </location>
</feature>
<keyword evidence="2" id="KW-1133">Transmembrane helix</keyword>
<reference evidence="3 4" key="1">
    <citation type="submission" date="2019-02" db="EMBL/GenBank/DDBJ databases">
        <authorList>
            <person name="Khodamoradi S."/>
            <person name="Hahnke R.L."/>
            <person name="Kaempfer P."/>
            <person name="Schumann P."/>
            <person name="Rohde M."/>
            <person name="Steinert M."/>
            <person name="Luzhetskyy A."/>
            <person name="Wink J."/>
            <person name="Ruckert C."/>
        </authorList>
    </citation>
    <scope>NUCLEOTIDE SEQUENCE [LARGE SCALE GENOMIC DNA]</scope>
    <source>
        <strain evidence="3 4">M2</strain>
    </source>
</reference>
<dbReference type="AlphaFoldDB" id="A0A4P6PZT2"/>
<feature type="region of interest" description="Disordered" evidence="1">
    <location>
        <begin position="116"/>
        <end position="187"/>
    </location>
</feature>
<evidence type="ECO:0000256" key="1">
    <source>
        <dbReference type="SAM" id="MobiDB-lite"/>
    </source>
</evidence>
<proteinExistence type="predicted"/>
<feature type="transmembrane region" description="Helical" evidence="2">
    <location>
        <begin position="196"/>
        <end position="213"/>
    </location>
</feature>
<keyword evidence="2" id="KW-0812">Transmembrane</keyword>
<dbReference type="Proteomes" id="UP000292235">
    <property type="component" value="Chromosome"/>
</dbReference>
<protein>
    <recommendedName>
        <fullName evidence="5">PH domain-containing protein</fullName>
    </recommendedName>
</protein>
<evidence type="ECO:0000313" key="3">
    <source>
        <dbReference type="EMBL" id="QBI52431.1"/>
    </source>
</evidence>
<accession>A0A4P6PZT2</accession>
<feature type="transmembrane region" description="Helical" evidence="2">
    <location>
        <begin position="12"/>
        <end position="29"/>
    </location>
</feature>
<evidence type="ECO:0008006" key="5">
    <source>
        <dbReference type="Google" id="ProtNLM"/>
    </source>
</evidence>
<evidence type="ECO:0000256" key="2">
    <source>
        <dbReference type="SAM" id="Phobius"/>
    </source>
</evidence>
<feature type="compositionally biased region" description="Low complexity" evidence="1">
    <location>
        <begin position="164"/>
        <end position="174"/>
    </location>
</feature>
<organism evidence="3 4">
    <name type="scientific">Streptomonospora litoralis</name>
    <dbReference type="NCBI Taxonomy" id="2498135"/>
    <lineage>
        <taxon>Bacteria</taxon>
        <taxon>Bacillati</taxon>
        <taxon>Actinomycetota</taxon>
        <taxon>Actinomycetes</taxon>
        <taxon>Streptosporangiales</taxon>
        <taxon>Nocardiopsidaceae</taxon>
        <taxon>Streptomonospora</taxon>
    </lineage>
</organism>
<feature type="compositionally biased region" description="Basic and acidic residues" evidence="1">
    <location>
        <begin position="132"/>
        <end position="153"/>
    </location>
</feature>
<keyword evidence="4" id="KW-1185">Reference proteome</keyword>
<gene>
    <name evidence="3" type="ORF">EKD16_03100</name>
</gene>
<dbReference type="KEGG" id="strr:EKD16_03100"/>
<keyword evidence="2" id="KW-0472">Membrane</keyword>
<name>A0A4P6PZT2_9ACTN</name>
<evidence type="ECO:0000313" key="4">
    <source>
        <dbReference type="Proteomes" id="UP000292235"/>
    </source>
</evidence>